<proteinExistence type="predicted"/>
<dbReference type="Gene3D" id="3.40.960.10">
    <property type="entry name" value="VSR Endonuclease"/>
    <property type="match status" value="1"/>
</dbReference>
<dbReference type="PANTHER" id="PTHR38590:SF1">
    <property type="entry name" value="BLL0828 PROTEIN"/>
    <property type="match status" value="1"/>
</dbReference>
<keyword evidence="2" id="KW-0540">Nuclease</keyword>
<keyword evidence="2" id="KW-0255">Endonuclease</keyword>
<protein>
    <submittedName>
        <fullName evidence="2">Very-short-patch-repair endonuclease</fullName>
    </submittedName>
</protein>
<keyword evidence="2" id="KW-0378">Hydrolase</keyword>
<dbReference type="PANTHER" id="PTHR38590">
    <property type="entry name" value="BLL0828 PROTEIN"/>
    <property type="match status" value="1"/>
</dbReference>
<dbReference type="STRING" id="410764.GA0061103_3672"/>
<dbReference type="InterPro" id="IPR011335">
    <property type="entry name" value="Restrct_endonuc-II-like"/>
</dbReference>
<accession>A0A1C3VFM8</accession>
<dbReference type="Pfam" id="PF04480">
    <property type="entry name" value="DUF559"/>
    <property type="match status" value="1"/>
</dbReference>
<name>A0A1C3VFM8_9HYPH</name>
<feature type="domain" description="DUF559" evidence="1">
    <location>
        <begin position="8"/>
        <end position="112"/>
    </location>
</feature>
<dbReference type="SUPFAM" id="SSF52980">
    <property type="entry name" value="Restriction endonuclease-like"/>
    <property type="match status" value="1"/>
</dbReference>
<dbReference type="InterPro" id="IPR047216">
    <property type="entry name" value="Endonuclease_DUF559_bact"/>
</dbReference>
<evidence type="ECO:0000313" key="3">
    <source>
        <dbReference type="Proteomes" id="UP000199101"/>
    </source>
</evidence>
<reference evidence="3" key="1">
    <citation type="submission" date="2016-08" db="EMBL/GenBank/DDBJ databases">
        <authorList>
            <person name="Varghese N."/>
            <person name="Submissions Spin"/>
        </authorList>
    </citation>
    <scope>NUCLEOTIDE SEQUENCE [LARGE SCALE GENOMIC DNA]</scope>
    <source>
        <strain evidence="3">HAMBI 2975</strain>
    </source>
</reference>
<evidence type="ECO:0000313" key="2">
    <source>
        <dbReference type="EMBL" id="SCB26566.1"/>
    </source>
</evidence>
<dbReference type="CDD" id="cd01038">
    <property type="entry name" value="Endonuclease_DUF559"/>
    <property type="match status" value="1"/>
</dbReference>
<sequence length="134" mass="15356">MRGPEPKTTNRARSLRQVDNDAEAKLWSELRNRRLNSFKFVRQFPVGPYFADFACRERCLVIEIDGSQHAVSGRDTIRDEFMTAKSWSVARFWNIDVIADMPSVLDTIVAICEDRLTEAVIARDFKFLPAASSK</sequence>
<dbReference type="Proteomes" id="UP000199101">
    <property type="component" value="Unassembled WGS sequence"/>
</dbReference>
<dbReference type="AlphaFoldDB" id="A0A1C3VFM8"/>
<dbReference type="EMBL" id="FMAG01000003">
    <property type="protein sequence ID" value="SCB26566.1"/>
    <property type="molecule type" value="Genomic_DNA"/>
</dbReference>
<gene>
    <name evidence="2" type="ORF">GA0061103_3672</name>
</gene>
<dbReference type="OrthoDB" id="9798754at2"/>
<dbReference type="InterPro" id="IPR007569">
    <property type="entry name" value="DUF559"/>
</dbReference>
<dbReference type="GO" id="GO:0004519">
    <property type="term" value="F:endonuclease activity"/>
    <property type="evidence" value="ECO:0007669"/>
    <property type="project" value="UniProtKB-KW"/>
</dbReference>
<dbReference type="RefSeq" id="WP_092711784.1">
    <property type="nucleotide sequence ID" value="NZ_FMAG01000003.1"/>
</dbReference>
<keyword evidence="3" id="KW-1185">Reference proteome</keyword>
<evidence type="ECO:0000259" key="1">
    <source>
        <dbReference type="Pfam" id="PF04480"/>
    </source>
</evidence>
<organism evidence="2 3">
    <name type="scientific">Rhizobium multihospitium</name>
    <dbReference type="NCBI Taxonomy" id="410764"/>
    <lineage>
        <taxon>Bacteria</taxon>
        <taxon>Pseudomonadati</taxon>
        <taxon>Pseudomonadota</taxon>
        <taxon>Alphaproteobacteria</taxon>
        <taxon>Hyphomicrobiales</taxon>
        <taxon>Rhizobiaceae</taxon>
        <taxon>Rhizobium/Agrobacterium group</taxon>
        <taxon>Rhizobium</taxon>
    </lineage>
</organism>